<dbReference type="AlphaFoldDB" id="A0A0H4X6M3"/>
<feature type="domain" description="Calcineurin-like phosphoesterase" evidence="1">
    <location>
        <begin position="9"/>
        <end position="230"/>
    </location>
</feature>
<dbReference type="SUPFAM" id="SSF56300">
    <property type="entry name" value="Metallo-dependent phosphatases"/>
    <property type="match status" value="1"/>
</dbReference>
<sequence>MSSTQTFFFAAVGDVHGHMHRMVSHLTAWEERNRKPLDFVLQVGDFEPHRDDADLTTMAAPMKYRHLGDFAAYHQRRRRFPWPLYFIGGNHEPYGHLDLHPEGASLAPHCHYLGRTGVVELNDLRVAGLSGIHREATFTKPRPPLASMGDVSNKDFTFFNEQDVERVLALGHADVLLLHDWPAGIIPPEEAANFEGLRRSANPELVGNEYARLLVDALQPQLVLCGHLHRRYASTVQHPNGQQSRVRCLASLDQGADAFAVFRVHGTTLQEVSEQA</sequence>
<evidence type="ECO:0000313" key="3">
    <source>
        <dbReference type="Proteomes" id="UP000009026"/>
    </source>
</evidence>
<dbReference type="Gene3D" id="3.60.21.10">
    <property type="match status" value="1"/>
</dbReference>
<keyword evidence="3" id="KW-1185">Reference proteome</keyword>
<dbReference type="RefSeq" id="WP_002636118.1">
    <property type="nucleotide sequence ID" value="NZ_CP012109.1"/>
</dbReference>
<dbReference type="EMBL" id="CP012109">
    <property type="protein sequence ID" value="AKQ69558.1"/>
    <property type="molecule type" value="Genomic_DNA"/>
</dbReference>
<dbReference type="GO" id="GO:0008419">
    <property type="term" value="F:RNA lariat debranching enzyme activity"/>
    <property type="evidence" value="ECO:0007669"/>
    <property type="project" value="TreeGrafter"/>
</dbReference>
<dbReference type="PANTHER" id="PTHR12849">
    <property type="entry name" value="RNA LARIAT DEBRANCHING ENZYME"/>
    <property type="match status" value="1"/>
</dbReference>
<dbReference type="OrthoDB" id="5380150at2"/>
<dbReference type="GO" id="GO:0000398">
    <property type="term" value="P:mRNA splicing, via spliceosome"/>
    <property type="evidence" value="ECO:0007669"/>
    <property type="project" value="TreeGrafter"/>
</dbReference>
<dbReference type="InterPro" id="IPR029052">
    <property type="entry name" value="Metallo-depent_PP-like"/>
</dbReference>
<dbReference type="InterPro" id="IPR004843">
    <property type="entry name" value="Calcineurin-like_PHP"/>
</dbReference>
<reference evidence="2 3" key="1">
    <citation type="journal article" date="2016" name="PLoS ONE">
        <title>Complete Genome Sequence and Comparative Genomics of a Novel Myxobacterium Myxococcus hansupus.</title>
        <authorList>
            <person name="Sharma G."/>
            <person name="Narwani T."/>
            <person name="Subramanian S."/>
        </authorList>
    </citation>
    <scope>NUCLEOTIDE SEQUENCE [LARGE SCALE GENOMIC DNA]</scope>
    <source>
        <strain evidence="3">mixupus</strain>
    </source>
</reference>
<dbReference type="STRING" id="1297742.A176_006470"/>
<protein>
    <submittedName>
        <fullName evidence="2">RNA lariat debranching enzyme</fullName>
    </submittedName>
</protein>
<name>A0A0H4X6M3_9BACT</name>
<dbReference type="PANTHER" id="PTHR12849:SF0">
    <property type="entry name" value="LARIAT DEBRANCHING ENZYME"/>
    <property type="match status" value="1"/>
</dbReference>
<dbReference type="eggNOG" id="COG1409">
    <property type="taxonomic scope" value="Bacteria"/>
</dbReference>
<accession>A0A0H4X6M3</accession>
<organism evidence="2 3">
    <name type="scientific">Pseudomyxococcus hansupus</name>
    <dbReference type="NCBI Taxonomy" id="1297742"/>
    <lineage>
        <taxon>Bacteria</taxon>
        <taxon>Pseudomonadati</taxon>
        <taxon>Myxococcota</taxon>
        <taxon>Myxococcia</taxon>
        <taxon>Myxococcales</taxon>
        <taxon>Cystobacterineae</taxon>
        <taxon>Myxococcaceae</taxon>
        <taxon>Pseudomyxococcus</taxon>
    </lineage>
</organism>
<evidence type="ECO:0000259" key="1">
    <source>
        <dbReference type="Pfam" id="PF00149"/>
    </source>
</evidence>
<gene>
    <name evidence="2" type="ORF">A176_006470</name>
</gene>
<proteinExistence type="predicted"/>
<dbReference type="Proteomes" id="UP000009026">
    <property type="component" value="Chromosome"/>
</dbReference>
<dbReference type="PATRIC" id="fig|1297742.4.peg.6559"/>
<dbReference type="KEGG" id="mym:A176_006470"/>
<evidence type="ECO:0000313" key="2">
    <source>
        <dbReference type="EMBL" id="AKQ69558.1"/>
    </source>
</evidence>
<dbReference type="Pfam" id="PF00149">
    <property type="entry name" value="Metallophos"/>
    <property type="match status" value="1"/>
</dbReference>